<dbReference type="EMBL" id="JAXAFJ010000002">
    <property type="protein sequence ID" value="MDX6805541.1"/>
    <property type="molecule type" value="Genomic_DNA"/>
</dbReference>
<dbReference type="Proteomes" id="UP001274321">
    <property type="component" value="Unassembled WGS sequence"/>
</dbReference>
<keyword evidence="1" id="KW-0812">Transmembrane</keyword>
<evidence type="ECO:0000313" key="4">
    <source>
        <dbReference type="Proteomes" id="UP001274321"/>
    </source>
</evidence>
<feature type="transmembrane region" description="Helical" evidence="1">
    <location>
        <begin position="99"/>
        <end position="132"/>
    </location>
</feature>
<comment type="caution">
    <text evidence="3">The sequence shown here is derived from an EMBL/GenBank/DDBJ whole genome shotgun (WGS) entry which is preliminary data.</text>
</comment>
<keyword evidence="1" id="KW-1133">Transmembrane helix</keyword>
<reference evidence="3 4" key="1">
    <citation type="submission" date="2023-11" db="EMBL/GenBank/DDBJ databases">
        <authorList>
            <person name="Bao R."/>
        </authorList>
    </citation>
    <scope>NUCLEOTIDE SEQUENCE [LARGE SCALE GENOMIC DNA]</scope>
    <source>
        <strain evidence="3 4">PJ23</strain>
    </source>
</reference>
<feature type="transmembrane region" description="Helical" evidence="1">
    <location>
        <begin position="12"/>
        <end position="29"/>
    </location>
</feature>
<gene>
    <name evidence="3" type="ORF">SCD90_05650</name>
</gene>
<dbReference type="Pfam" id="PF07331">
    <property type="entry name" value="TctB"/>
    <property type="match status" value="1"/>
</dbReference>
<proteinExistence type="predicted"/>
<keyword evidence="4" id="KW-1185">Reference proteome</keyword>
<evidence type="ECO:0000256" key="1">
    <source>
        <dbReference type="SAM" id="Phobius"/>
    </source>
</evidence>
<accession>A0ABU4RLS0</accession>
<organism evidence="3 4">
    <name type="scientific">Terrihabitans rhizophilus</name>
    <dbReference type="NCBI Taxonomy" id="3092662"/>
    <lineage>
        <taxon>Bacteria</taxon>
        <taxon>Pseudomonadati</taxon>
        <taxon>Pseudomonadota</taxon>
        <taxon>Alphaproteobacteria</taxon>
        <taxon>Hyphomicrobiales</taxon>
        <taxon>Terrihabitans</taxon>
    </lineage>
</organism>
<sequence>MTSSRQKSFINIGLYGFFILVAGFGYLQTNGFPQPLLPGYPGSAMFPRLALTLMGVFAAAGIALELLRLSRSAAAEPQAPVPLAPDEDAEEPTSARDFLIVLAMLASFVAVMQWVGMEVGVLLFVAAMVYFVTRRALTSILSGVAAVAVVYVIFCQLLSVFMPLTFLPRYLNW</sequence>
<dbReference type="InterPro" id="IPR009936">
    <property type="entry name" value="DUF1468"/>
</dbReference>
<name>A0ABU4RLS0_9HYPH</name>
<feature type="domain" description="DUF1468" evidence="2">
    <location>
        <begin position="17"/>
        <end position="163"/>
    </location>
</feature>
<evidence type="ECO:0000259" key="2">
    <source>
        <dbReference type="Pfam" id="PF07331"/>
    </source>
</evidence>
<dbReference type="RefSeq" id="WP_319843652.1">
    <property type="nucleotide sequence ID" value="NZ_JAXAFJ010000002.1"/>
</dbReference>
<keyword evidence="1" id="KW-0472">Membrane</keyword>
<protein>
    <submittedName>
        <fullName evidence="3">Tripartite tricarboxylate transporter TctB family protein</fullName>
    </submittedName>
</protein>
<feature type="transmembrane region" description="Helical" evidence="1">
    <location>
        <begin position="49"/>
        <end position="67"/>
    </location>
</feature>
<feature type="transmembrane region" description="Helical" evidence="1">
    <location>
        <begin position="144"/>
        <end position="167"/>
    </location>
</feature>
<evidence type="ECO:0000313" key="3">
    <source>
        <dbReference type="EMBL" id="MDX6805541.1"/>
    </source>
</evidence>